<proteinExistence type="predicted"/>
<organism evidence="1 2">
    <name type="scientific">Chryseobacterium ureilyticum</name>
    <dbReference type="NCBI Taxonomy" id="373668"/>
    <lineage>
        <taxon>Bacteria</taxon>
        <taxon>Pseudomonadati</taxon>
        <taxon>Bacteroidota</taxon>
        <taxon>Flavobacteriia</taxon>
        <taxon>Flavobacteriales</taxon>
        <taxon>Weeksellaceae</taxon>
        <taxon>Chryseobacterium group</taxon>
        <taxon>Chryseobacterium</taxon>
    </lineage>
</organism>
<sequence length="193" mass="21933">MIKIFTVVIILSTLLSCLKKDEKQGIKKEVTDTVLSTAIKTKNDSKDIKASVSLPFDFENYQKTCFTGNPSECQQKYPTLAISEYDKIMKIIGTKDGQPESIFSIQSTIETSFDIYVLYYEGDSSLQDIITVHNDKIISHQSIGYAMPENETYDTFIINPDMTIDIYEVSYADNSRKKKEKYRISAEGNISKI</sequence>
<evidence type="ECO:0008006" key="3">
    <source>
        <dbReference type="Google" id="ProtNLM"/>
    </source>
</evidence>
<dbReference type="OrthoDB" id="1239212at2"/>
<dbReference type="EMBL" id="FTOL01000005">
    <property type="protein sequence ID" value="SIT09736.1"/>
    <property type="molecule type" value="Genomic_DNA"/>
</dbReference>
<dbReference type="AlphaFoldDB" id="A0A1N7PGS0"/>
<dbReference type="PROSITE" id="PS51257">
    <property type="entry name" value="PROKAR_LIPOPROTEIN"/>
    <property type="match status" value="1"/>
</dbReference>
<name>A0A1N7PGS0_9FLAO</name>
<dbReference type="Proteomes" id="UP000186744">
    <property type="component" value="Unassembled WGS sequence"/>
</dbReference>
<dbReference type="RefSeq" id="WP_076552793.1">
    <property type="nucleotide sequence ID" value="NZ_FTOL01000005.1"/>
</dbReference>
<accession>A0A1N7PGS0</accession>
<gene>
    <name evidence="1" type="ORF">SAMN05421786_105163</name>
</gene>
<reference evidence="2" key="1">
    <citation type="submission" date="2017-01" db="EMBL/GenBank/DDBJ databases">
        <authorList>
            <person name="Varghese N."/>
            <person name="Submissions S."/>
        </authorList>
    </citation>
    <scope>NUCLEOTIDE SEQUENCE [LARGE SCALE GENOMIC DNA]</scope>
    <source>
        <strain evidence="2">DSM 18017</strain>
    </source>
</reference>
<protein>
    <recommendedName>
        <fullName evidence="3">Lipoprotein</fullName>
    </recommendedName>
</protein>
<keyword evidence="2" id="KW-1185">Reference proteome</keyword>
<dbReference type="STRING" id="373668.SAMN05421786_105163"/>
<evidence type="ECO:0000313" key="2">
    <source>
        <dbReference type="Proteomes" id="UP000186744"/>
    </source>
</evidence>
<evidence type="ECO:0000313" key="1">
    <source>
        <dbReference type="EMBL" id="SIT09736.1"/>
    </source>
</evidence>